<evidence type="ECO:0000256" key="4">
    <source>
        <dbReference type="ARBA" id="ARBA00022801"/>
    </source>
</evidence>
<dbReference type="InterPro" id="IPR047272">
    <property type="entry name" value="S49_SppA_C"/>
</dbReference>
<dbReference type="InterPro" id="IPR047217">
    <property type="entry name" value="S49_SppA_67K_type_N"/>
</dbReference>
<evidence type="ECO:0000256" key="6">
    <source>
        <dbReference type="ARBA" id="ARBA00023136"/>
    </source>
</evidence>
<dbReference type="GO" id="GO:0016787">
    <property type="term" value="F:hydrolase activity"/>
    <property type="evidence" value="ECO:0007669"/>
    <property type="project" value="UniProtKB-KW"/>
</dbReference>
<dbReference type="EC" id="3.4.21.-" evidence="9"/>
<keyword evidence="7" id="KW-0812">Transmembrane</keyword>
<name>A0ABU9L0Z5_9FLAO</name>
<evidence type="ECO:0000256" key="3">
    <source>
        <dbReference type="ARBA" id="ARBA00022670"/>
    </source>
</evidence>
<comment type="caution">
    <text evidence="9">The sequence shown here is derived from an EMBL/GenBank/DDBJ whole genome shotgun (WGS) entry which is preliminary data.</text>
</comment>
<comment type="similarity">
    <text evidence="2">Belongs to the peptidase S49 family.</text>
</comment>
<evidence type="ECO:0000313" key="10">
    <source>
        <dbReference type="Proteomes" id="UP001474120"/>
    </source>
</evidence>
<keyword evidence="6 7" id="KW-0472">Membrane</keyword>
<keyword evidence="3" id="KW-0645">Protease</keyword>
<dbReference type="Gene3D" id="3.90.226.10">
    <property type="entry name" value="2-enoyl-CoA Hydratase, Chain A, domain 1"/>
    <property type="match status" value="4"/>
</dbReference>
<feature type="domain" description="Peptidase S49" evidence="8">
    <location>
        <begin position="372"/>
        <end position="521"/>
    </location>
</feature>
<evidence type="ECO:0000256" key="2">
    <source>
        <dbReference type="ARBA" id="ARBA00008683"/>
    </source>
</evidence>
<dbReference type="NCBIfam" id="TIGR00706">
    <property type="entry name" value="SppA_dom"/>
    <property type="match status" value="1"/>
</dbReference>
<proteinExistence type="inferred from homology"/>
<gene>
    <name evidence="9" type="primary">sppA</name>
    <name evidence="9" type="ORF">AABB81_09400</name>
</gene>
<keyword evidence="5" id="KW-0720">Serine protease</keyword>
<dbReference type="InterPro" id="IPR004634">
    <property type="entry name" value="Pept_S49_pIV"/>
</dbReference>
<dbReference type="PANTHER" id="PTHR33209">
    <property type="entry name" value="PROTEASE 4"/>
    <property type="match status" value="1"/>
</dbReference>
<reference evidence="9 10" key="1">
    <citation type="submission" date="2024-04" db="EMBL/GenBank/DDBJ databases">
        <title>whole genome sequencing of Lutimonas vermicola strain IMCC1616.</title>
        <authorList>
            <person name="Bae S.S."/>
        </authorList>
    </citation>
    <scope>NUCLEOTIDE SEQUENCE [LARGE SCALE GENOMIC DNA]</scope>
    <source>
        <strain evidence="9 10">IMCC1616</strain>
    </source>
</reference>
<evidence type="ECO:0000256" key="5">
    <source>
        <dbReference type="ARBA" id="ARBA00022825"/>
    </source>
</evidence>
<evidence type="ECO:0000313" key="9">
    <source>
        <dbReference type="EMBL" id="MEL4456108.1"/>
    </source>
</evidence>
<dbReference type="Proteomes" id="UP001474120">
    <property type="component" value="Unassembled WGS sequence"/>
</dbReference>
<keyword evidence="10" id="KW-1185">Reference proteome</keyword>
<comment type="subcellular location">
    <subcellularLocation>
        <location evidence="1">Membrane</location>
    </subcellularLocation>
</comment>
<dbReference type="InterPro" id="IPR002142">
    <property type="entry name" value="Peptidase_S49"/>
</dbReference>
<keyword evidence="4 9" id="KW-0378">Hydrolase</keyword>
<dbReference type="CDD" id="cd07023">
    <property type="entry name" value="S49_Sppa_N_C"/>
    <property type="match status" value="1"/>
</dbReference>
<dbReference type="RefSeq" id="WP_342160149.1">
    <property type="nucleotide sequence ID" value="NZ_JBCDNA010000002.1"/>
</dbReference>
<feature type="transmembrane region" description="Helical" evidence="7">
    <location>
        <begin position="7"/>
        <end position="32"/>
    </location>
</feature>
<dbReference type="NCBIfam" id="TIGR00705">
    <property type="entry name" value="SppA_67K"/>
    <property type="match status" value="1"/>
</dbReference>
<organism evidence="9 10">
    <name type="scientific">Lutimonas vermicola</name>
    <dbReference type="NCBI Taxonomy" id="414288"/>
    <lineage>
        <taxon>Bacteria</taxon>
        <taxon>Pseudomonadati</taxon>
        <taxon>Bacteroidota</taxon>
        <taxon>Flavobacteriia</taxon>
        <taxon>Flavobacteriales</taxon>
        <taxon>Flavobacteriaceae</taxon>
        <taxon>Lutimonas</taxon>
    </lineage>
</organism>
<evidence type="ECO:0000256" key="1">
    <source>
        <dbReference type="ARBA" id="ARBA00004370"/>
    </source>
</evidence>
<dbReference type="InterPro" id="IPR004635">
    <property type="entry name" value="Pept_S49_SppA"/>
</dbReference>
<protein>
    <submittedName>
        <fullName evidence="9">Signal peptide peptidase SppA</fullName>
        <ecNumber evidence="9">3.4.21.-</ecNumber>
    </submittedName>
</protein>
<sequence>MTFLRELLAVILGVFISFMIMFFVFVAIVSVIGSGFGEDEKVVVKKNTVLVLKLEDVIKDYAPKSNDPIEQLLGLEEDKMGLNNILNAIDNAKYDDNILGISIESLMIRGGISQIHEIRDKLYEFKESGKFILAFSDVYVQKNLYLSSVADSVYVNPEGFIDFRGLSGEVLFFKDFQEKYGVKMEVIRHGKYKSAVEPFLANEMSEANREQTEAFLKSIWSQMVEDIEESRNLETTRINYIADELMARTPDLAIENSMLTGKLYKDEYVKILKQLGGIPEDRQLNSISVKNYINSGKGRIITAASDKIAVIYAQGEIIYGKGDENYIGPDLIIEALKKARKSKDVKAIVLRVNSPGGSALASDIIWREIEITKKEKPVVVSMGNLATSGGYYISCNADKIVADPTTITGSIGVFGMVPNISEFADRIGINAEQVGTNKRSVNYSLFEPMNDDFYKVTKEGIERVYVTFVTKVAEGRNLTYEEVDQIAQGRVWTGKQALDNGLVDALGGLEDAIKLAASIVELDEYRIRSYPDYKKEFKDLFSGPFGSIKEQLLLDEIGEENLKLIKHAQNFDNWTGIQARLPFLLEIK</sequence>
<evidence type="ECO:0000259" key="8">
    <source>
        <dbReference type="Pfam" id="PF01343"/>
    </source>
</evidence>
<evidence type="ECO:0000256" key="7">
    <source>
        <dbReference type="SAM" id="Phobius"/>
    </source>
</evidence>
<accession>A0ABU9L0Z5</accession>
<dbReference type="CDD" id="cd07018">
    <property type="entry name" value="S49_SppA_67K_type"/>
    <property type="match status" value="1"/>
</dbReference>
<keyword evidence="7" id="KW-1133">Transmembrane helix</keyword>
<dbReference type="InterPro" id="IPR029045">
    <property type="entry name" value="ClpP/crotonase-like_dom_sf"/>
</dbReference>
<dbReference type="SUPFAM" id="SSF52096">
    <property type="entry name" value="ClpP/crotonase"/>
    <property type="match status" value="2"/>
</dbReference>
<dbReference type="Pfam" id="PF01343">
    <property type="entry name" value="Peptidase_S49"/>
    <property type="match status" value="2"/>
</dbReference>
<dbReference type="PIRSF" id="PIRSF001217">
    <property type="entry name" value="Protease_4_SppA"/>
    <property type="match status" value="1"/>
</dbReference>
<dbReference type="PANTHER" id="PTHR33209:SF1">
    <property type="entry name" value="PEPTIDASE S49 DOMAIN-CONTAINING PROTEIN"/>
    <property type="match status" value="1"/>
</dbReference>
<dbReference type="EMBL" id="JBCDNA010000002">
    <property type="protein sequence ID" value="MEL4456108.1"/>
    <property type="molecule type" value="Genomic_DNA"/>
</dbReference>
<feature type="domain" description="Peptidase S49" evidence="8">
    <location>
        <begin position="125"/>
        <end position="244"/>
    </location>
</feature>